<comment type="caution">
    <text evidence="1">The sequence shown here is derived from an EMBL/GenBank/DDBJ whole genome shotgun (WGS) entry which is preliminary data.</text>
</comment>
<dbReference type="Proteomes" id="UP001165586">
    <property type="component" value="Unassembled WGS sequence"/>
</dbReference>
<sequence length="237" mass="26212">AKRFNYSNTNNTVVFRDYGDFILGLVKLPFTVDPSYIQTDDSIKLGDKDTHITAPTLSTDKIAVDLGSIKVDAKFNNTLDFVDTIAVIHLPHAPSINIDLDYVIGQTLRVIYVIDVYTGKATILISSTKINDVVVMQETDLGINIPYINSATNHAENDNIQVGGDNGLKVPFIEILRGEAVLADGMFTIPIVDEDILKKHIGGYIQVERIDLRSQALKEEQEKIISLLNSGVIIREL</sequence>
<evidence type="ECO:0000313" key="1">
    <source>
        <dbReference type="EMBL" id="MCS5736910.1"/>
    </source>
</evidence>
<dbReference type="EMBL" id="JANLCJ010000270">
    <property type="protein sequence ID" value="MCS5736910.1"/>
    <property type="molecule type" value="Genomic_DNA"/>
</dbReference>
<keyword evidence="2" id="KW-1185">Reference proteome</keyword>
<proteinExistence type="predicted"/>
<reference evidence="1" key="1">
    <citation type="submission" date="2022-08" db="EMBL/GenBank/DDBJ databases">
        <authorList>
            <person name="Deng Y."/>
            <person name="Han X.-F."/>
            <person name="Zhang Y.-Q."/>
        </authorList>
    </citation>
    <scope>NUCLEOTIDE SEQUENCE</scope>
    <source>
        <strain evidence="1">CPCC 203386</strain>
    </source>
</reference>
<gene>
    <name evidence="1" type="ORF">N1032_24575</name>
</gene>
<feature type="non-terminal residue" evidence="1">
    <location>
        <position position="1"/>
    </location>
</feature>
<dbReference type="RefSeq" id="WP_259543137.1">
    <property type="nucleotide sequence ID" value="NZ_JANLCJ010000270.1"/>
</dbReference>
<protein>
    <submittedName>
        <fullName evidence="1">Uncharacterized protein</fullName>
    </submittedName>
</protein>
<accession>A0ABT2HAD5</accession>
<name>A0ABT2HAD5_9MICO</name>
<organism evidence="1 2">
    <name type="scientific">Herbiconiux daphne</name>
    <dbReference type="NCBI Taxonomy" id="2970914"/>
    <lineage>
        <taxon>Bacteria</taxon>
        <taxon>Bacillati</taxon>
        <taxon>Actinomycetota</taxon>
        <taxon>Actinomycetes</taxon>
        <taxon>Micrococcales</taxon>
        <taxon>Microbacteriaceae</taxon>
        <taxon>Herbiconiux</taxon>
    </lineage>
</organism>
<evidence type="ECO:0000313" key="2">
    <source>
        <dbReference type="Proteomes" id="UP001165586"/>
    </source>
</evidence>